<dbReference type="Proteomes" id="UP000015455">
    <property type="component" value="Unassembled WGS sequence"/>
</dbReference>
<evidence type="ECO:0000259" key="2">
    <source>
        <dbReference type="Pfam" id="PF00534"/>
    </source>
</evidence>
<dbReference type="EMBL" id="ATJV01000071">
    <property type="protein sequence ID" value="EPZ14690.1"/>
    <property type="molecule type" value="Genomic_DNA"/>
</dbReference>
<dbReference type="FunFam" id="3.40.50.2000:FF:000119">
    <property type="entry name" value="Glycosyl transferase group 1"/>
    <property type="match status" value="1"/>
</dbReference>
<dbReference type="GO" id="GO:0016757">
    <property type="term" value="F:glycosyltransferase activity"/>
    <property type="evidence" value="ECO:0007669"/>
    <property type="project" value="InterPro"/>
</dbReference>
<dbReference type="RefSeq" id="WP_021250243.1">
    <property type="nucleotide sequence ID" value="NZ_ATJV01000071.1"/>
</dbReference>
<reference evidence="3 4" key="1">
    <citation type="submission" date="2013-06" db="EMBL/GenBank/DDBJ databases">
        <title>Draft genome sequence of Thauera terpenica.</title>
        <authorList>
            <person name="Liu B."/>
            <person name="Frostegard A.H."/>
            <person name="Shapleigh J.P."/>
        </authorList>
    </citation>
    <scope>NUCLEOTIDE SEQUENCE [LARGE SCALE GENOMIC DNA]</scope>
    <source>
        <strain evidence="3 4">58Eu</strain>
    </source>
</reference>
<dbReference type="STRING" id="1348657.M622_17865"/>
<evidence type="ECO:0000313" key="4">
    <source>
        <dbReference type="Proteomes" id="UP000015455"/>
    </source>
</evidence>
<dbReference type="Pfam" id="PF00534">
    <property type="entry name" value="Glycos_transf_1"/>
    <property type="match status" value="1"/>
</dbReference>
<dbReference type="InterPro" id="IPR001296">
    <property type="entry name" value="Glyco_trans_1"/>
</dbReference>
<dbReference type="PATRIC" id="fig|1348657.5.peg.2840"/>
<evidence type="ECO:0000256" key="1">
    <source>
        <dbReference type="ARBA" id="ARBA00022679"/>
    </source>
</evidence>
<dbReference type="OrthoDB" id="433681at2"/>
<keyword evidence="4" id="KW-1185">Reference proteome</keyword>
<name>S9ZBS0_9RHOO</name>
<organism evidence="3 4">
    <name type="scientific">Thauera terpenica 58Eu</name>
    <dbReference type="NCBI Taxonomy" id="1348657"/>
    <lineage>
        <taxon>Bacteria</taxon>
        <taxon>Pseudomonadati</taxon>
        <taxon>Pseudomonadota</taxon>
        <taxon>Betaproteobacteria</taxon>
        <taxon>Rhodocyclales</taxon>
        <taxon>Zoogloeaceae</taxon>
        <taxon>Thauera</taxon>
    </lineage>
</organism>
<accession>S9ZBS0</accession>
<dbReference type="PANTHER" id="PTHR46401:SF2">
    <property type="entry name" value="GLYCOSYLTRANSFERASE WBBK-RELATED"/>
    <property type="match status" value="1"/>
</dbReference>
<dbReference type="eggNOG" id="COG0438">
    <property type="taxonomic scope" value="Bacteria"/>
</dbReference>
<sequence>MKVILSIDAVRFPLTGIGRYTYELARKLADEAPGLDLRFMSGSRFVDALPTETAASDPVHDNSAAIRMRRWLQRNAAIVSAHRAWLSHRQSRTLRRHTDAIFHGPQFYLPPFAGKSVVTIHDLSVFSWAHCHPGARARMMQREIIKSVRRASMVLTDSEFTRQEVRAFFSLAPEAVRAIPLASAACFRPHTRPELDAVLPALGLRAEGYCLYSGTIEPRKNLGVLLDAYSRMPGPLRAQFPLILCGYQGWESAELHARIRKAETEGWVRYLGYLSSAALPAVFAGARLFAFPSLYEGFGLPVLEAMASGVPVVCSNSSSLPEVAGQAALMCAPDNVDELSELLQRGLVDEEWRTQARALGLEQAARFSWAQCARQTAAAYVAVQGE</sequence>
<feature type="domain" description="Glycosyl transferase family 1" evidence="2">
    <location>
        <begin position="209"/>
        <end position="355"/>
    </location>
</feature>
<comment type="caution">
    <text evidence="3">The sequence shown here is derived from an EMBL/GenBank/DDBJ whole genome shotgun (WGS) entry which is preliminary data.</text>
</comment>
<keyword evidence="1" id="KW-0808">Transferase</keyword>
<dbReference type="PANTHER" id="PTHR46401">
    <property type="entry name" value="GLYCOSYLTRANSFERASE WBBK-RELATED"/>
    <property type="match status" value="1"/>
</dbReference>
<dbReference type="SUPFAM" id="SSF53756">
    <property type="entry name" value="UDP-Glycosyltransferase/glycogen phosphorylase"/>
    <property type="match status" value="1"/>
</dbReference>
<dbReference type="AlphaFoldDB" id="S9ZBS0"/>
<protein>
    <recommendedName>
        <fullName evidence="2">Glycosyl transferase family 1 domain-containing protein</fullName>
    </recommendedName>
</protein>
<dbReference type="Gene3D" id="3.40.50.2000">
    <property type="entry name" value="Glycogen Phosphorylase B"/>
    <property type="match status" value="2"/>
</dbReference>
<dbReference type="GO" id="GO:0009103">
    <property type="term" value="P:lipopolysaccharide biosynthetic process"/>
    <property type="evidence" value="ECO:0007669"/>
    <property type="project" value="TreeGrafter"/>
</dbReference>
<dbReference type="CDD" id="cd03809">
    <property type="entry name" value="GT4_MtfB-like"/>
    <property type="match status" value="1"/>
</dbReference>
<proteinExistence type="predicted"/>
<gene>
    <name evidence="3" type="ORF">M622_17865</name>
</gene>
<evidence type="ECO:0000313" key="3">
    <source>
        <dbReference type="EMBL" id="EPZ14690.1"/>
    </source>
</evidence>